<dbReference type="Pfam" id="PF01127">
    <property type="entry name" value="Sdh_cyt"/>
    <property type="match status" value="1"/>
</dbReference>
<keyword evidence="14" id="KW-0408">Iron</keyword>
<evidence type="ECO:0000256" key="8">
    <source>
        <dbReference type="ARBA" id="ARBA00022532"/>
    </source>
</evidence>
<comment type="caution">
    <text evidence="17">The sequence shown here is derived from an EMBL/GenBank/DDBJ whole genome shotgun (WGS) entry which is preliminary data.</text>
</comment>
<evidence type="ECO:0000256" key="9">
    <source>
        <dbReference type="ARBA" id="ARBA00022617"/>
    </source>
</evidence>
<keyword evidence="7" id="KW-0813">Transport</keyword>
<proteinExistence type="predicted"/>
<evidence type="ECO:0000256" key="12">
    <source>
        <dbReference type="ARBA" id="ARBA00022982"/>
    </source>
</evidence>
<dbReference type="GO" id="GO:0046872">
    <property type="term" value="F:metal ion binding"/>
    <property type="evidence" value="ECO:0007669"/>
    <property type="project" value="UniProtKB-KW"/>
</dbReference>
<evidence type="ECO:0000256" key="11">
    <source>
        <dbReference type="ARBA" id="ARBA00022723"/>
    </source>
</evidence>
<sequence length="124" mass="12938">MRTALGEVRGLGSAKAGTGHFVVQRLTSVSGAILITAFVILVIALNGASYEEVRATLASPLVTVIMLGAVISTVIHMRIGMQVIIEDYVHGDLPKLALVAGNWILAWAIGLTCIVAILKIAFGG</sequence>
<dbReference type="OrthoDB" id="9809280at2"/>
<dbReference type="InterPro" id="IPR000701">
    <property type="entry name" value="SuccDH_FuR_B_TM-su"/>
</dbReference>
<name>A0A964T5A9_9HYPH</name>
<reference evidence="17" key="1">
    <citation type="submission" date="2019-03" db="EMBL/GenBank/DDBJ databases">
        <title>Afifella sp. nov., isolated from activated sludge.</title>
        <authorList>
            <person name="Li Q."/>
            <person name="Liu Y."/>
        </authorList>
    </citation>
    <scope>NUCLEOTIDE SEQUENCE</scope>
    <source>
        <strain evidence="17">L72</strain>
    </source>
</reference>
<comment type="cofactor">
    <cofactor evidence="1">
        <name>heme</name>
        <dbReference type="ChEBI" id="CHEBI:30413"/>
    </cofactor>
</comment>
<evidence type="ECO:0000256" key="15">
    <source>
        <dbReference type="ARBA" id="ARBA00023136"/>
    </source>
</evidence>
<dbReference type="NCBIfam" id="TIGR02968">
    <property type="entry name" value="succ_dehyd_anc"/>
    <property type="match status" value="1"/>
</dbReference>
<accession>A0A964T5A9</accession>
<keyword evidence="13 16" id="KW-1133">Transmembrane helix</keyword>
<feature type="transmembrane region" description="Helical" evidence="16">
    <location>
        <begin position="96"/>
        <end position="122"/>
    </location>
</feature>
<evidence type="ECO:0000313" key="18">
    <source>
        <dbReference type="Proteomes" id="UP000773614"/>
    </source>
</evidence>
<evidence type="ECO:0000256" key="16">
    <source>
        <dbReference type="SAM" id="Phobius"/>
    </source>
</evidence>
<dbReference type="CDD" id="cd03495">
    <property type="entry name" value="SQR_TypeC_SdhD_like"/>
    <property type="match status" value="1"/>
</dbReference>
<comment type="pathway">
    <text evidence="4">Carbohydrate metabolism; tricarboxylic acid cycle.</text>
</comment>
<dbReference type="AlphaFoldDB" id="A0A964T5A9"/>
<feature type="transmembrane region" description="Helical" evidence="16">
    <location>
        <begin position="57"/>
        <end position="75"/>
    </location>
</feature>
<comment type="function">
    <text evidence="2">Membrane-anchoring subunit of succinate dehydrogenase (SDH).</text>
</comment>
<dbReference type="InterPro" id="IPR034804">
    <property type="entry name" value="SQR/QFR_C/D"/>
</dbReference>
<keyword evidence="18" id="KW-1185">Reference proteome</keyword>
<dbReference type="GO" id="GO:0016020">
    <property type="term" value="C:membrane"/>
    <property type="evidence" value="ECO:0007669"/>
    <property type="project" value="UniProtKB-SubCell"/>
</dbReference>
<feature type="transmembrane region" description="Helical" evidence="16">
    <location>
        <begin position="21"/>
        <end position="45"/>
    </location>
</feature>
<evidence type="ECO:0000256" key="7">
    <source>
        <dbReference type="ARBA" id="ARBA00022448"/>
    </source>
</evidence>
<protein>
    <recommendedName>
        <fullName evidence="6">Succinate dehydrogenase hydrophobic membrane anchor subunit</fullName>
    </recommendedName>
</protein>
<evidence type="ECO:0000256" key="13">
    <source>
        <dbReference type="ARBA" id="ARBA00022989"/>
    </source>
</evidence>
<organism evidence="17 18">
    <name type="scientific">Propylenella binzhouense</name>
    <dbReference type="NCBI Taxonomy" id="2555902"/>
    <lineage>
        <taxon>Bacteria</taxon>
        <taxon>Pseudomonadati</taxon>
        <taxon>Pseudomonadota</taxon>
        <taxon>Alphaproteobacteria</taxon>
        <taxon>Hyphomicrobiales</taxon>
        <taxon>Propylenellaceae</taxon>
        <taxon>Propylenella</taxon>
    </lineage>
</organism>
<evidence type="ECO:0000256" key="5">
    <source>
        <dbReference type="ARBA" id="ARBA00011558"/>
    </source>
</evidence>
<dbReference type="InterPro" id="IPR014312">
    <property type="entry name" value="Succ_DH_anchor"/>
</dbReference>
<dbReference type="Proteomes" id="UP000773614">
    <property type="component" value="Unassembled WGS sequence"/>
</dbReference>
<evidence type="ECO:0000256" key="2">
    <source>
        <dbReference type="ARBA" id="ARBA00004050"/>
    </source>
</evidence>
<evidence type="ECO:0000256" key="6">
    <source>
        <dbReference type="ARBA" id="ARBA00019425"/>
    </source>
</evidence>
<evidence type="ECO:0000256" key="10">
    <source>
        <dbReference type="ARBA" id="ARBA00022692"/>
    </source>
</evidence>
<comment type="subcellular location">
    <subcellularLocation>
        <location evidence="3">Membrane</location>
        <topology evidence="3">Multi-pass membrane protein</topology>
    </subcellularLocation>
</comment>
<gene>
    <name evidence="17" type="primary">sdhD</name>
    <name evidence="17" type="ORF">E4O86_10640</name>
</gene>
<keyword evidence="12" id="KW-0249">Electron transport</keyword>
<comment type="subunit">
    <text evidence="5">Part of an enzyme complex containing four subunits: a flavoprotein, an iron-sulfur protein, plus two membrane-anchoring proteins, SdhC and SdhD.</text>
</comment>
<evidence type="ECO:0000256" key="3">
    <source>
        <dbReference type="ARBA" id="ARBA00004141"/>
    </source>
</evidence>
<keyword evidence="10 16" id="KW-0812">Transmembrane</keyword>
<keyword evidence="15 16" id="KW-0472">Membrane</keyword>
<evidence type="ECO:0000256" key="1">
    <source>
        <dbReference type="ARBA" id="ARBA00001971"/>
    </source>
</evidence>
<dbReference type="RefSeq" id="WP_161140518.1">
    <property type="nucleotide sequence ID" value="NZ_SPKJ01000030.1"/>
</dbReference>
<evidence type="ECO:0000313" key="17">
    <source>
        <dbReference type="EMBL" id="MYZ48167.1"/>
    </source>
</evidence>
<keyword evidence="9" id="KW-0349">Heme</keyword>
<evidence type="ECO:0000256" key="14">
    <source>
        <dbReference type="ARBA" id="ARBA00023004"/>
    </source>
</evidence>
<dbReference type="SUPFAM" id="SSF81343">
    <property type="entry name" value="Fumarate reductase respiratory complex transmembrane subunits"/>
    <property type="match status" value="1"/>
</dbReference>
<dbReference type="GO" id="GO:0006099">
    <property type="term" value="P:tricarboxylic acid cycle"/>
    <property type="evidence" value="ECO:0007669"/>
    <property type="project" value="UniProtKB-KW"/>
</dbReference>
<keyword evidence="8" id="KW-0816">Tricarboxylic acid cycle</keyword>
<keyword evidence="11" id="KW-0479">Metal-binding</keyword>
<dbReference type="Gene3D" id="1.20.1300.10">
    <property type="entry name" value="Fumarate reductase/succinate dehydrogenase, transmembrane subunit"/>
    <property type="match status" value="1"/>
</dbReference>
<evidence type="ECO:0000256" key="4">
    <source>
        <dbReference type="ARBA" id="ARBA00005163"/>
    </source>
</evidence>
<dbReference type="GO" id="GO:0020037">
    <property type="term" value="F:heme binding"/>
    <property type="evidence" value="ECO:0007669"/>
    <property type="project" value="InterPro"/>
</dbReference>
<dbReference type="EMBL" id="SPKJ01000030">
    <property type="protein sequence ID" value="MYZ48167.1"/>
    <property type="molecule type" value="Genomic_DNA"/>
</dbReference>